<dbReference type="GO" id="GO:0000302">
    <property type="term" value="P:response to reactive oxygen species"/>
    <property type="evidence" value="ECO:0007669"/>
    <property type="project" value="TreeGrafter"/>
</dbReference>
<dbReference type="GO" id="GO:0020037">
    <property type="term" value="F:heme binding"/>
    <property type="evidence" value="ECO:0007669"/>
    <property type="project" value="InterPro"/>
</dbReference>
<dbReference type="OrthoDB" id="2859658at2759"/>
<evidence type="ECO:0000256" key="2">
    <source>
        <dbReference type="ARBA" id="ARBA00022617"/>
    </source>
</evidence>
<dbReference type="InterPro" id="IPR044831">
    <property type="entry name" value="Ccp1-like"/>
</dbReference>
<dbReference type="InterPro" id="IPR002207">
    <property type="entry name" value="Peroxidase_I"/>
</dbReference>
<dbReference type="PRINTS" id="PR00459">
    <property type="entry name" value="ASPEROXIDASE"/>
</dbReference>
<dbReference type="PROSITE" id="PS51318">
    <property type="entry name" value="TAT"/>
    <property type="match status" value="1"/>
</dbReference>
<comment type="similarity">
    <text evidence="6">Belongs to the peroxidase family.</text>
</comment>
<dbReference type="InterPro" id="IPR002016">
    <property type="entry name" value="Haem_peroxidase"/>
</dbReference>
<reference evidence="9" key="1">
    <citation type="journal article" date="2019" name="Nat. Commun.">
        <title>Expansion of phycobilisome linker gene families in mesophilic red algae.</title>
        <authorList>
            <person name="Lee J."/>
            <person name="Kim D."/>
            <person name="Bhattacharya D."/>
            <person name="Yoon H.S."/>
        </authorList>
    </citation>
    <scope>NUCLEOTIDE SEQUENCE [LARGE SCALE GENOMIC DNA]</scope>
    <source>
        <strain evidence="9">CCMP 1328</strain>
    </source>
</reference>
<proteinExistence type="inferred from homology"/>
<dbReference type="GO" id="GO:0034599">
    <property type="term" value="P:cellular response to oxidative stress"/>
    <property type="evidence" value="ECO:0007669"/>
    <property type="project" value="InterPro"/>
</dbReference>
<organism evidence="8 9">
    <name type="scientific">Porphyridium purpureum</name>
    <name type="common">Red alga</name>
    <name type="synonym">Porphyridium cruentum</name>
    <dbReference type="NCBI Taxonomy" id="35688"/>
    <lineage>
        <taxon>Eukaryota</taxon>
        <taxon>Rhodophyta</taxon>
        <taxon>Bangiophyceae</taxon>
        <taxon>Porphyridiales</taxon>
        <taxon>Porphyridiaceae</taxon>
        <taxon>Porphyridium</taxon>
    </lineage>
</organism>
<keyword evidence="5" id="KW-0408">Iron</keyword>
<keyword evidence="9" id="KW-1185">Reference proteome</keyword>
<evidence type="ECO:0000256" key="6">
    <source>
        <dbReference type="RuleBase" id="RU004241"/>
    </source>
</evidence>
<dbReference type="Gene3D" id="1.10.420.10">
    <property type="entry name" value="Peroxidase, domain 2"/>
    <property type="match status" value="1"/>
</dbReference>
<evidence type="ECO:0000259" key="7">
    <source>
        <dbReference type="PROSITE" id="PS50873"/>
    </source>
</evidence>
<dbReference type="Pfam" id="PF00141">
    <property type="entry name" value="peroxidase"/>
    <property type="match status" value="1"/>
</dbReference>
<keyword evidence="4" id="KW-0560">Oxidoreductase</keyword>
<evidence type="ECO:0000313" key="9">
    <source>
        <dbReference type="Proteomes" id="UP000324585"/>
    </source>
</evidence>
<dbReference type="EMBL" id="VRMN01000002">
    <property type="protein sequence ID" value="KAA8496679.1"/>
    <property type="molecule type" value="Genomic_DNA"/>
</dbReference>
<evidence type="ECO:0000256" key="3">
    <source>
        <dbReference type="ARBA" id="ARBA00022723"/>
    </source>
</evidence>
<protein>
    <submittedName>
        <fullName evidence="8">L-ascorbate peroxidase 2, cytosolic</fullName>
    </submittedName>
</protein>
<feature type="domain" description="Plant heme peroxidase family profile" evidence="7">
    <location>
        <begin position="148"/>
        <end position="375"/>
    </location>
</feature>
<dbReference type="AlphaFoldDB" id="A0A5J4YYJ3"/>
<dbReference type="GO" id="GO:0046872">
    <property type="term" value="F:metal ion binding"/>
    <property type="evidence" value="ECO:0007669"/>
    <property type="project" value="UniProtKB-KW"/>
</dbReference>
<evidence type="ECO:0000256" key="4">
    <source>
        <dbReference type="ARBA" id="ARBA00023002"/>
    </source>
</evidence>
<dbReference type="InterPro" id="IPR010255">
    <property type="entry name" value="Haem_peroxidase_sf"/>
</dbReference>
<comment type="caution">
    <text evidence="8">The sequence shown here is derived from an EMBL/GenBank/DDBJ whole genome shotgun (WGS) entry which is preliminary data.</text>
</comment>
<dbReference type="PRINTS" id="PR00458">
    <property type="entry name" value="PEROXIDASE"/>
</dbReference>
<dbReference type="GO" id="GO:0042744">
    <property type="term" value="P:hydrogen peroxide catabolic process"/>
    <property type="evidence" value="ECO:0007669"/>
    <property type="project" value="TreeGrafter"/>
</dbReference>
<evidence type="ECO:0000256" key="5">
    <source>
        <dbReference type="ARBA" id="ARBA00023004"/>
    </source>
</evidence>
<dbReference type="Gene3D" id="1.10.520.10">
    <property type="match status" value="1"/>
</dbReference>
<dbReference type="SUPFAM" id="SSF48113">
    <property type="entry name" value="Heme-dependent peroxidases"/>
    <property type="match status" value="1"/>
</dbReference>
<evidence type="ECO:0000256" key="1">
    <source>
        <dbReference type="ARBA" id="ARBA00022559"/>
    </source>
</evidence>
<keyword evidence="3" id="KW-0479">Metal-binding</keyword>
<dbReference type="PANTHER" id="PTHR31356">
    <property type="entry name" value="THYLAKOID LUMENAL 29 KDA PROTEIN, CHLOROPLASTIC-RELATED"/>
    <property type="match status" value="1"/>
</dbReference>
<dbReference type="GO" id="GO:0004601">
    <property type="term" value="F:peroxidase activity"/>
    <property type="evidence" value="ECO:0007669"/>
    <property type="project" value="UniProtKB-KW"/>
</dbReference>
<evidence type="ECO:0000313" key="8">
    <source>
        <dbReference type="EMBL" id="KAA8496679.1"/>
    </source>
</evidence>
<sequence length="375" mass="39789">MQRRTMFLFVPAGVPPCLPSYRRSTCCMCTDRGLAADPSPPVTSRREVLHAASAMALAAAVGATNLLPRAAQAAVFVDTEKYGDKEMKVSEINRIKQGFRNLLSEGPELLASVMALAIHDSLTYSKTTGNGGPNGSLAYELDLAYNANVKEAAEAVDSIRARVKDASVADLYAFGGAVVSEIVGGPRIVIQLGREDVKQADPVEAGDMDGLGSGASAPQIKYTFAKSGLNAAASAVVYHGAYGVLQSIGQKNAEAKKSMAGGDDDEDAAYEEGDLTYGKVTKKTRGAVLVETNVATLKLPGTKFDNSYLKELLALKKKGDLSELSARDKAMLDDPELFAELQKYAANSKLFVNDFADLYEKCTMLGVKYESAGAT</sequence>
<dbReference type="InterPro" id="IPR006311">
    <property type="entry name" value="TAT_signal"/>
</dbReference>
<gene>
    <name evidence="8" type="ORF">FVE85_0408</name>
</gene>
<name>A0A5J4YYJ3_PORPP</name>
<keyword evidence="2" id="KW-0349">Heme</keyword>
<dbReference type="PROSITE" id="PS50873">
    <property type="entry name" value="PEROXIDASE_4"/>
    <property type="match status" value="1"/>
</dbReference>
<dbReference type="PANTHER" id="PTHR31356:SF36">
    <property type="entry name" value="L-ASCORBATE PEROXIDASE 3"/>
    <property type="match status" value="1"/>
</dbReference>
<accession>A0A5J4YYJ3</accession>
<dbReference type="Proteomes" id="UP000324585">
    <property type="component" value="Unassembled WGS sequence"/>
</dbReference>
<keyword evidence="1 8" id="KW-0575">Peroxidase</keyword>
<dbReference type="OMA" id="FRRIWMN"/>